<comment type="caution">
    <text evidence="1">The sequence shown here is derived from an EMBL/GenBank/DDBJ whole genome shotgun (WGS) entry which is preliminary data.</text>
</comment>
<sequence length="128" mass="14342">MPDIGDPASFWDWMGEAFLPMEYSIEIVSGETFLSSGGFALPPSLALSISCFSPNSPFCILRSTWATKLSSSRDWHPLSRDQRRLIPIVLSLLRLQNTIVLVYPASNPISSQRPSLRGDDNKPNYKRL</sequence>
<proteinExistence type="predicted"/>
<protein>
    <submittedName>
        <fullName evidence="1">Uncharacterized protein</fullName>
    </submittedName>
</protein>
<accession>A0ACC2LIQ9</accession>
<evidence type="ECO:0000313" key="2">
    <source>
        <dbReference type="Proteomes" id="UP001234297"/>
    </source>
</evidence>
<organism evidence="1 2">
    <name type="scientific">Persea americana</name>
    <name type="common">Avocado</name>
    <dbReference type="NCBI Taxonomy" id="3435"/>
    <lineage>
        <taxon>Eukaryota</taxon>
        <taxon>Viridiplantae</taxon>
        <taxon>Streptophyta</taxon>
        <taxon>Embryophyta</taxon>
        <taxon>Tracheophyta</taxon>
        <taxon>Spermatophyta</taxon>
        <taxon>Magnoliopsida</taxon>
        <taxon>Magnoliidae</taxon>
        <taxon>Laurales</taxon>
        <taxon>Lauraceae</taxon>
        <taxon>Persea</taxon>
    </lineage>
</organism>
<evidence type="ECO:0000313" key="1">
    <source>
        <dbReference type="EMBL" id="KAJ8633063.1"/>
    </source>
</evidence>
<dbReference type="EMBL" id="CM056816">
    <property type="protein sequence ID" value="KAJ8633063.1"/>
    <property type="molecule type" value="Genomic_DNA"/>
</dbReference>
<dbReference type="Proteomes" id="UP001234297">
    <property type="component" value="Chromosome 8"/>
</dbReference>
<reference evidence="1 2" key="1">
    <citation type="journal article" date="2022" name="Hortic Res">
        <title>A haplotype resolved chromosomal level avocado genome allows analysis of novel avocado genes.</title>
        <authorList>
            <person name="Nath O."/>
            <person name="Fletcher S.J."/>
            <person name="Hayward A."/>
            <person name="Shaw L.M."/>
            <person name="Masouleh A.K."/>
            <person name="Furtado A."/>
            <person name="Henry R.J."/>
            <person name="Mitter N."/>
        </authorList>
    </citation>
    <scope>NUCLEOTIDE SEQUENCE [LARGE SCALE GENOMIC DNA]</scope>
    <source>
        <strain evidence="2">cv. Hass</strain>
    </source>
</reference>
<keyword evidence="2" id="KW-1185">Reference proteome</keyword>
<name>A0ACC2LIQ9_PERAE</name>
<gene>
    <name evidence="1" type="ORF">MRB53_026399</name>
</gene>